<dbReference type="Gene3D" id="1.20.1530.10">
    <property type="entry name" value="Na+/H+ antiporter like domain"/>
    <property type="match status" value="1"/>
</dbReference>
<dbReference type="Pfam" id="PF06965">
    <property type="entry name" value="Na_H_antiport_1"/>
    <property type="match status" value="1"/>
</dbReference>
<dbReference type="InterPro" id="IPR023171">
    <property type="entry name" value="Na/H_antiporter_dom_sf"/>
</dbReference>
<dbReference type="GO" id="GO:0006885">
    <property type="term" value="P:regulation of pH"/>
    <property type="evidence" value="ECO:0007669"/>
    <property type="project" value="UniProtKB-UniRule"/>
</dbReference>
<evidence type="ECO:0000256" key="4">
    <source>
        <dbReference type="ARBA" id="ARBA00022475"/>
    </source>
</evidence>
<keyword evidence="13" id="KW-1185">Reference proteome</keyword>
<evidence type="ECO:0000256" key="11">
    <source>
        <dbReference type="HAMAP-Rule" id="MF_01844"/>
    </source>
</evidence>
<feature type="transmembrane region" description="Helical" evidence="11">
    <location>
        <begin position="228"/>
        <end position="245"/>
    </location>
</feature>
<dbReference type="GO" id="GO:0015385">
    <property type="term" value="F:sodium:proton antiporter activity"/>
    <property type="evidence" value="ECO:0007669"/>
    <property type="project" value="UniProtKB-UniRule"/>
</dbReference>
<feature type="transmembrane region" description="Helical" evidence="11">
    <location>
        <begin position="297"/>
        <end position="320"/>
    </location>
</feature>
<feature type="transmembrane region" description="Helical" evidence="11">
    <location>
        <begin position="129"/>
        <end position="148"/>
    </location>
</feature>
<organism evidence="12 13">
    <name type="scientific">Conexibacter woesei (strain DSM 14684 / CCUG 47730 / CIP 108061 / JCM 11494 / NBRC 100937 / ID131577)</name>
    <dbReference type="NCBI Taxonomy" id="469383"/>
    <lineage>
        <taxon>Bacteria</taxon>
        <taxon>Bacillati</taxon>
        <taxon>Actinomycetota</taxon>
        <taxon>Thermoleophilia</taxon>
        <taxon>Solirubrobacterales</taxon>
        <taxon>Conexibacteraceae</taxon>
        <taxon>Conexibacter</taxon>
    </lineage>
</organism>
<sequence length="404" mass="41762">MRAKVVDPLTDFLQDETAGGIVLFVAALIALAWANSPWSDAYFDLWHTHVEIGIGSASIDLDLHGWVNDLLMALFFFVVGMEIKRELVSGELQDKRAAALPAIAALGGVALPALIFTLVISGGDVASGWAIPAATDIAFAVGVLALLGDRVSSGVRLFLLTIAIVDDIVAIAIIALFYADSLSLVWVAVAYAAFLAIVLFQRFGVARFAAYVPLALIAWVAVYESGVHATIAGVVLGLLVPARPFKGRDVHTPLEHRLHPVSAFVVVPLFALANAGVDFGGGVLGDALSSRLTWAVVAGLVIGKLLGIAGATLLALRLGVGTLPEGMARAQVWGVAALGGIGFTVSLFIADLAFDDPLLTDTAKVGIFIGSIVSGVLGAALLTRRARNGAPAPPIPPAPPAPPG</sequence>
<name>D3F1Q0_CONWI</name>
<feature type="transmembrane region" description="Helical" evidence="11">
    <location>
        <begin position="365"/>
        <end position="383"/>
    </location>
</feature>
<evidence type="ECO:0000256" key="7">
    <source>
        <dbReference type="ARBA" id="ARBA00023053"/>
    </source>
</evidence>
<gene>
    <name evidence="11" type="primary">nhaA</name>
    <name evidence="12" type="ordered locus">Cwoe_5677</name>
</gene>
<evidence type="ECO:0000256" key="1">
    <source>
        <dbReference type="ARBA" id="ARBA00004429"/>
    </source>
</evidence>
<dbReference type="HOGENOM" id="CLU_015803_1_0_11"/>
<evidence type="ECO:0000256" key="2">
    <source>
        <dbReference type="ARBA" id="ARBA00022448"/>
    </source>
</evidence>
<reference evidence="13" key="2">
    <citation type="submission" date="2010-01" db="EMBL/GenBank/DDBJ databases">
        <title>The complete genome of Conexibacter woesei DSM 14684.</title>
        <authorList>
            <consortium name="US DOE Joint Genome Institute (JGI-PGF)"/>
            <person name="Lucas S."/>
            <person name="Copeland A."/>
            <person name="Lapidus A."/>
            <person name="Glavina del Rio T."/>
            <person name="Dalin E."/>
            <person name="Tice H."/>
            <person name="Bruce D."/>
            <person name="Goodwin L."/>
            <person name="Pitluck S."/>
            <person name="Kyrpides N."/>
            <person name="Mavromatis K."/>
            <person name="Ivanova N."/>
            <person name="Mikhailova N."/>
            <person name="Chertkov O."/>
            <person name="Brettin T."/>
            <person name="Detter J.C."/>
            <person name="Han C."/>
            <person name="Larimer F."/>
            <person name="Land M."/>
            <person name="Hauser L."/>
            <person name="Markowitz V."/>
            <person name="Cheng J.-F."/>
            <person name="Hugenholtz P."/>
            <person name="Woyke T."/>
            <person name="Wu D."/>
            <person name="Pukall R."/>
            <person name="Steenblock K."/>
            <person name="Schneider S."/>
            <person name="Klenk H.-P."/>
            <person name="Eisen J.A."/>
        </authorList>
    </citation>
    <scope>NUCLEOTIDE SEQUENCE [LARGE SCALE GENOMIC DNA]</scope>
    <source>
        <strain evidence="13">DSM 14684 / CIP 108061 / JCM 11494 / NBRC 100937 / ID131577</strain>
    </source>
</reference>
<dbReference type="EMBL" id="CP001854">
    <property type="protein sequence ID" value="ADB54081.1"/>
    <property type="molecule type" value="Genomic_DNA"/>
</dbReference>
<evidence type="ECO:0000313" key="13">
    <source>
        <dbReference type="Proteomes" id="UP000008229"/>
    </source>
</evidence>
<dbReference type="GO" id="GO:0005886">
    <property type="term" value="C:plasma membrane"/>
    <property type="evidence" value="ECO:0007669"/>
    <property type="project" value="UniProtKB-SubCell"/>
</dbReference>
<feature type="transmembrane region" description="Helical" evidence="11">
    <location>
        <begin position="157"/>
        <end position="178"/>
    </location>
</feature>
<evidence type="ECO:0000256" key="9">
    <source>
        <dbReference type="ARBA" id="ARBA00023136"/>
    </source>
</evidence>
<dbReference type="NCBIfam" id="TIGR00773">
    <property type="entry name" value="NhaA"/>
    <property type="match status" value="1"/>
</dbReference>
<evidence type="ECO:0000256" key="10">
    <source>
        <dbReference type="ARBA" id="ARBA00023201"/>
    </source>
</evidence>
<dbReference type="PANTHER" id="PTHR30341">
    <property type="entry name" value="SODIUM ION/PROTON ANTIPORTER NHAA-RELATED"/>
    <property type="match status" value="1"/>
</dbReference>
<proteinExistence type="inferred from homology"/>
<dbReference type="Proteomes" id="UP000008229">
    <property type="component" value="Chromosome"/>
</dbReference>
<reference evidence="12 13" key="1">
    <citation type="journal article" date="2010" name="Stand. Genomic Sci.">
        <title>Complete genome sequence of Conexibacter woesei type strain (ID131577).</title>
        <authorList>
            <person name="Pukall R."/>
            <person name="Lapidus A."/>
            <person name="Glavina Del Rio T."/>
            <person name="Copeland A."/>
            <person name="Tice H."/>
            <person name="Cheng J.-F."/>
            <person name="Lucas S."/>
            <person name="Chen F."/>
            <person name="Nolan M."/>
            <person name="Bruce D."/>
            <person name="Goodwin L."/>
            <person name="Pitluck S."/>
            <person name="Mavromatis K."/>
            <person name="Ivanova N."/>
            <person name="Ovchinnikova G."/>
            <person name="Pati A."/>
            <person name="Chen A."/>
            <person name="Palaniappan K."/>
            <person name="Land M."/>
            <person name="Hauser L."/>
            <person name="Chang Y.-J."/>
            <person name="Jeffries C.D."/>
            <person name="Chain P."/>
            <person name="Meincke L."/>
            <person name="Sims D."/>
            <person name="Brettin T."/>
            <person name="Detter J.C."/>
            <person name="Rohde M."/>
            <person name="Goeker M."/>
            <person name="Bristow J."/>
            <person name="Eisen J.A."/>
            <person name="Markowitz V."/>
            <person name="Kyrpides N.C."/>
            <person name="Klenk H.-P."/>
            <person name="Hugenholtz P."/>
        </authorList>
    </citation>
    <scope>NUCLEOTIDE SEQUENCE [LARGE SCALE GENOMIC DNA]</scope>
    <source>
        <strain evidence="13">DSM 14684 / CIP 108061 / JCM 11494 / NBRC 100937 / ID131577</strain>
    </source>
</reference>
<evidence type="ECO:0000313" key="12">
    <source>
        <dbReference type="EMBL" id="ADB54081.1"/>
    </source>
</evidence>
<protein>
    <recommendedName>
        <fullName evidence="11">Na(+)/H(+) antiporter NhaA</fullName>
    </recommendedName>
    <alternativeName>
        <fullName evidence="11">Sodium/proton antiporter NhaA</fullName>
    </alternativeName>
</protein>
<evidence type="ECO:0000256" key="3">
    <source>
        <dbReference type="ARBA" id="ARBA00022449"/>
    </source>
</evidence>
<dbReference type="eggNOG" id="COG3004">
    <property type="taxonomic scope" value="Bacteria"/>
</dbReference>
<comment type="function">
    <text evidence="11">Na(+)/H(+) antiporter that extrudes sodium in exchange for external protons.</text>
</comment>
<keyword evidence="8 11" id="KW-0406">Ion transport</keyword>
<keyword evidence="6 11" id="KW-1133">Transmembrane helix</keyword>
<comment type="catalytic activity">
    <reaction evidence="11">
        <text>Na(+)(in) + 2 H(+)(out) = Na(+)(out) + 2 H(+)(in)</text>
        <dbReference type="Rhea" id="RHEA:29251"/>
        <dbReference type="ChEBI" id="CHEBI:15378"/>
        <dbReference type="ChEBI" id="CHEBI:29101"/>
    </reaction>
</comment>
<feature type="transmembrane region" description="Helical" evidence="11">
    <location>
        <begin position="12"/>
        <end position="34"/>
    </location>
</feature>
<dbReference type="HAMAP" id="MF_01844">
    <property type="entry name" value="NhaA"/>
    <property type="match status" value="1"/>
</dbReference>
<feature type="transmembrane region" description="Helical" evidence="11">
    <location>
        <begin position="102"/>
        <end position="123"/>
    </location>
</feature>
<comment type="subcellular location">
    <subcellularLocation>
        <location evidence="1">Cell inner membrane</location>
        <topology evidence="1">Multi-pass membrane protein</topology>
    </subcellularLocation>
    <subcellularLocation>
        <location evidence="11">Cell membrane</location>
        <topology evidence="11">Multi-pass membrane protein</topology>
    </subcellularLocation>
</comment>
<keyword evidence="3 11" id="KW-0050">Antiport</keyword>
<dbReference type="STRING" id="469383.Cwoe_5677"/>
<evidence type="ECO:0000256" key="5">
    <source>
        <dbReference type="ARBA" id="ARBA00022692"/>
    </source>
</evidence>
<evidence type="ECO:0000256" key="8">
    <source>
        <dbReference type="ARBA" id="ARBA00023065"/>
    </source>
</evidence>
<keyword evidence="4 11" id="KW-1003">Cell membrane</keyword>
<dbReference type="PANTHER" id="PTHR30341:SF0">
    <property type="entry name" value="NA(+)_H(+) ANTIPORTER NHAA"/>
    <property type="match status" value="1"/>
</dbReference>
<keyword evidence="2 11" id="KW-0813">Transport</keyword>
<keyword evidence="9 11" id="KW-0472">Membrane</keyword>
<keyword evidence="7 11" id="KW-0915">Sodium</keyword>
<feature type="transmembrane region" description="Helical" evidence="11">
    <location>
        <begin position="184"/>
        <end position="200"/>
    </location>
</feature>
<evidence type="ECO:0000256" key="6">
    <source>
        <dbReference type="ARBA" id="ARBA00022989"/>
    </source>
</evidence>
<dbReference type="KEGG" id="cwo:Cwoe_5677"/>
<dbReference type="InterPro" id="IPR004670">
    <property type="entry name" value="NhaA"/>
</dbReference>
<accession>D3F1Q0</accession>
<keyword evidence="5 11" id="KW-0812">Transmembrane</keyword>
<feature type="transmembrane region" description="Helical" evidence="11">
    <location>
        <begin position="257"/>
        <end position="277"/>
    </location>
</feature>
<dbReference type="AlphaFoldDB" id="D3F1Q0"/>
<keyword evidence="10 11" id="KW-0739">Sodium transport</keyword>
<comment type="similarity">
    <text evidence="11">Belongs to the NhaA Na(+)/H(+) (TC 2.A.33) antiporter family.</text>
</comment>
<feature type="transmembrane region" description="Helical" evidence="11">
    <location>
        <begin position="332"/>
        <end position="353"/>
    </location>
</feature>